<dbReference type="RefSeq" id="WP_073148820.1">
    <property type="nucleotide sequence ID" value="NZ_FRAG01000016.1"/>
</dbReference>
<dbReference type="STRING" id="1121301.SAMN02745912_01660"/>
<proteinExistence type="predicted"/>
<sequence>MRIEKLKSLLLASLFIVSLLLTQRLWFYLPFGEVISTANDIDTENIDIDVTDLLSPQNFTISFGGGTYTVFFSEPYEVWNIASTLPKDSENTYNKKDIWIWETAKNVLKEHLGEGYEVQEIGYDQWIKIMKFKSLIMNFACEIPGDILIDALIGQKSDSKISERIDTILILAAEEEKNDIYFGNNEKNVYFKLKSGVLDNRIRILIENIEKVGQEKGYIEYVTLQSRYNTPSKVKSDVLIPIFAEGSEPIPSYSAKNQIDVSDKLAVKNQAYQFFGRTFDFVKEINEIDGTVIYMYGYGEKSLKLNKNGTLEYVEKVNKHKTGSHLDFIDSLKLAAKFVEEKGKWPVNIKNTYLSDYELVEKNNKKGYRFSFNYRLKGFPIFIPDIGEDKGIEVEIIGNQITYYKRIVKSPPQKLNDEEKGIFSIFNNEEDKDILNVLEVLIKNKEDIKDNYINLSQKDKDQGITIEELIKDIGIVYFSYKDKLIPVWEITIDNIVYYFDLYTGTRYTFTKKN</sequence>
<dbReference type="Proteomes" id="UP000184465">
    <property type="component" value="Unassembled WGS sequence"/>
</dbReference>
<keyword evidence="2" id="KW-1185">Reference proteome</keyword>
<reference evidence="1 2" key="1">
    <citation type="submission" date="2016-11" db="EMBL/GenBank/DDBJ databases">
        <authorList>
            <person name="Jaros S."/>
            <person name="Januszkiewicz K."/>
            <person name="Wedrychowicz H."/>
        </authorList>
    </citation>
    <scope>NUCLEOTIDE SEQUENCE [LARGE SCALE GENOMIC DNA]</scope>
    <source>
        <strain evidence="1 2">DSM 15212</strain>
    </source>
</reference>
<dbReference type="EMBL" id="FRAG01000016">
    <property type="protein sequence ID" value="SHJ93181.1"/>
    <property type="molecule type" value="Genomic_DNA"/>
</dbReference>
<evidence type="ECO:0000313" key="1">
    <source>
        <dbReference type="EMBL" id="SHJ93181.1"/>
    </source>
</evidence>
<dbReference type="AlphaFoldDB" id="A0A1M6NBW1"/>
<evidence type="ECO:0008006" key="3">
    <source>
        <dbReference type="Google" id="ProtNLM"/>
    </source>
</evidence>
<name>A0A1M6NBW1_PARC5</name>
<protein>
    <recommendedName>
        <fullName evidence="3">Two-component signal transduction system YycFG, regulatory protein YycH</fullName>
    </recommendedName>
</protein>
<organism evidence="1 2">
    <name type="scientific">Paramaledivibacter caminithermalis (strain DSM 15212 / CIP 107654 / DViRD3)</name>
    <name type="common">Clostridium caminithermale</name>
    <dbReference type="NCBI Taxonomy" id="1121301"/>
    <lineage>
        <taxon>Bacteria</taxon>
        <taxon>Bacillati</taxon>
        <taxon>Bacillota</taxon>
        <taxon>Clostridia</taxon>
        <taxon>Peptostreptococcales</taxon>
        <taxon>Caminicellaceae</taxon>
        <taxon>Paramaledivibacter</taxon>
    </lineage>
</organism>
<accession>A0A1M6NBW1</accession>
<evidence type="ECO:0000313" key="2">
    <source>
        <dbReference type="Proteomes" id="UP000184465"/>
    </source>
</evidence>
<dbReference type="OrthoDB" id="1696612at2"/>
<gene>
    <name evidence="1" type="ORF">SAMN02745912_01660</name>
</gene>